<dbReference type="HOGENOM" id="CLU_2547612_0_0_1"/>
<protein>
    <submittedName>
        <fullName evidence="1">Uncharacterized protein</fullName>
    </submittedName>
</protein>
<organism evidence="1 2">
    <name type="scientific">Tetrahymena thermophila (strain SB210)</name>
    <dbReference type="NCBI Taxonomy" id="312017"/>
    <lineage>
        <taxon>Eukaryota</taxon>
        <taxon>Sar</taxon>
        <taxon>Alveolata</taxon>
        <taxon>Ciliophora</taxon>
        <taxon>Intramacronucleata</taxon>
        <taxon>Oligohymenophorea</taxon>
        <taxon>Hymenostomatida</taxon>
        <taxon>Tetrahymenina</taxon>
        <taxon>Tetrahymenidae</taxon>
        <taxon>Tetrahymena</taxon>
    </lineage>
</organism>
<dbReference type="RefSeq" id="XP_001022155.1">
    <property type="nucleotide sequence ID" value="XM_001022155.1"/>
</dbReference>
<dbReference type="EMBL" id="GG662552">
    <property type="protein sequence ID" value="EAS01910.1"/>
    <property type="molecule type" value="Genomic_DNA"/>
</dbReference>
<reference evidence="2" key="1">
    <citation type="journal article" date="2006" name="PLoS Biol.">
        <title>Macronuclear genome sequence of the ciliate Tetrahymena thermophila, a model eukaryote.</title>
        <authorList>
            <person name="Eisen J.A."/>
            <person name="Coyne R.S."/>
            <person name="Wu M."/>
            <person name="Wu D."/>
            <person name="Thiagarajan M."/>
            <person name="Wortman J.R."/>
            <person name="Badger J.H."/>
            <person name="Ren Q."/>
            <person name="Amedeo P."/>
            <person name="Jones K.M."/>
            <person name="Tallon L.J."/>
            <person name="Delcher A.L."/>
            <person name="Salzberg S.L."/>
            <person name="Silva J.C."/>
            <person name="Haas B.J."/>
            <person name="Majoros W.H."/>
            <person name="Farzad M."/>
            <person name="Carlton J.M."/>
            <person name="Smith R.K. Jr."/>
            <person name="Garg J."/>
            <person name="Pearlman R.E."/>
            <person name="Karrer K.M."/>
            <person name="Sun L."/>
            <person name="Manning G."/>
            <person name="Elde N.C."/>
            <person name="Turkewitz A.P."/>
            <person name="Asai D.J."/>
            <person name="Wilkes D.E."/>
            <person name="Wang Y."/>
            <person name="Cai H."/>
            <person name="Collins K."/>
            <person name="Stewart B.A."/>
            <person name="Lee S.R."/>
            <person name="Wilamowska K."/>
            <person name="Weinberg Z."/>
            <person name="Ruzzo W.L."/>
            <person name="Wloga D."/>
            <person name="Gaertig J."/>
            <person name="Frankel J."/>
            <person name="Tsao C.-C."/>
            <person name="Gorovsky M.A."/>
            <person name="Keeling P.J."/>
            <person name="Waller R.F."/>
            <person name="Patron N.J."/>
            <person name="Cherry J.M."/>
            <person name="Stover N.A."/>
            <person name="Krieger C.J."/>
            <person name="del Toro C."/>
            <person name="Ryder H.F."/>
            <person name="Williamson S.C."/>
            <person name="Barbeau R.A."/>
            <person name="Hamilton E.P."/>
            <person name="Orias E."/>
        </authorList>
    </citation>
    <scope>NUCLEOTIDE SEQUENCE [LARGE SCALE GENOMIC DNA]</scope>
    <source>
        <strain evidence="2">SB210</strain>
    </source>
</reference>
<dbReference type="KEGG" id="tet:TTHERM_00787160"/>
<sequence>MRGLMLIFIEFCKVDTNSQIYLIFKINQTSQLSCGFQIYHSSNIYSKSTCCNSFTNLLKNEYSNIQAQLIFGQYFLSFRQKVY</sequence>
<dbReference type="GeneID" id="7831200"/>
<keyword evidence="2" id="KW-1185">Reference proteome</keyword>
<dbReference type="Proteomes" id="UP000009168">
    <property type="component" value="Unassembled WGS sequence"/>
</dbReference>
<dbReference type="InParanoid" id="Q23ZE7"/>
<evidence type="ECO:0000313" key="1">
    <source>
        <dbReference type="EMBL" id="EAS01910.1"/>
    </source>
</evidence>
<gene>
    <name evidence="1" type="ORF">TTHERM_00787160</name>
</gene>
<proteinExistence type="predicted"/>
<accession>Q23ZE7</accession>
<evidence type="ECO:0000313" key="2">
    <source>
        <dbReference type="Proteomes" id="UP000009168"/>
    </source>
</evidence>
<name>Q23ZE7_TETTS</name>
<dbReference type="AlphaFoldDB" id="Q23ZE7"/>